<keyword evidence="5 14" id="KW-0808">Transferase</keyword>
<dbReference type="EC" id="2.7.7.41" evidence="14"/>
<evidence type="ECO:0000256" key="4">
    <source>
        <dbReference type="ARBA" id="ARBA00022516"/>
    </source>
</evidence>
<name>A0A0W8FUH6_9ZZZZ</name>
<evidence type="ECO:0000256" key="7">
    <source>
        <dbReference type="ARBA" id="ARBA00022695"/>
    </source>
</evidence>
<feature type="transmembrane region" description="Helical" evidence="13">
    <location>
        <begin position="182"/>
        <end position="201"/>
    </location>
</feature>
<dbReference type="GO" id="GO:0005886">
    <property type="term" value="C:plasma membrane"/>
    <property type="evidence" value="ECO:0007669"/>
    <property type="project" value="UniProtKB-SubCell"/>
</dbReference>
<evidence type="ECO:0000256" key="5">
    <source>
        <dbReference type="ARBA" id="ARBA00022679"/>
    </source>
</evidence>
<protein>
    <submittedName>
        <fullName evidence="14">Phosphatidate cytidylyltransferase</fullName>
        <ecNumber evidence="14">2.7.7.41</ecNumber>
    </submittedName>
</protein>
<keyword evidence="12" id="KW-1208">Phospholipid metabolism</keyword>
<evidence type="ECO:0000256" key="12">
    <source>
        <dbReference type="ARBA" id="ARBA00023264"/>
    </source>
</evidence>
<evidence type="ECO:0000256" key="9">
    <source>
        <dbReference type="ARBA" id="ARBA00023098"/>
    </source>
</evidence>
<evidence type="ECO:0000256" key="8">
    <source>
        <dbReference type="ARBA" id="ARBA00022989"/>
    </source>
</evidence>
<keyword evidence="4" id="KW-0444">Lipid biosynthesis</keyword>
<keyword evidence="8 13" id="KW-1133">Transmembrane helix</keyword>
<dbReference type="PANTHER" id="PTHR46382:SF1">
    <property type="entry name" value="PHOSPHATIDATE CYTIDYLYLTRANSFERASE"/>
    <property type="match status" value="1"/>
</dbReference>
<proteinExistence type="inferred from homology"/>
<keyword evidence="6 13" id="KW-0812">Transmembrane</keyword>
<dbReference type="AlphaFoldDB" id="A0A0W8FUH6"/>
<comment type="subcellular location">
    <subcellularLocation>
        <location evidence="1">Cell membrane</location>
        <topology evidence="1">Multi-pass membrane protein</topology>
    </subcellularLocation>
</comment>
<comment type="similarity">
    <text evidence="2">Belongs to the CDS family.</text>
</comment>
<evidence type="ECO:0000256" key="1">
    <source>
        <dbReference type="ARBA" id="ARBA00004651"/>
    </source>
</evidence>
<dbReference type="InterPro" id="IPR000374">
    <property type="entry name" value="PC_trans"/>
</dbReference>
<evidence type="ECO:0000256" key="11">
    <source>
        <dbReference type="ARBA" id="ARBA00023209"/>
    </source>
</evidence>
<keyword evidence="11" id="KW-0594">Phospholipid biosynthesis</keyword>
<accession>A0A0W8FUH6</accession>
<feature type="transmembrane region" description="Helical" evidence="13">
    <location>
        <begin position="63"/>
        <end position="79"/>
    </location>
</feature>
<evidence type="ECO:0000256" key="13">
    <source>
        <dbReference type="SAM" id="Phobius"/>
    </source>
</evidence>
<evidence type="ECO:0000256" key="6">
    <source>
        <dbReference type="ARBA" id="ARBA00022692"/>
    </source>
</evidence>
<dbReference type="PANTHER" id="PTHR46382">
    <property type="entry name" value="PHOSPHATIDATE CYTIDYLYLTRANSFERASE"/>
    <property type="match status" value="1"/>
</dbReference>
<keyword evidence="10 13" id="KW-0472">Membrane</keyword>
<evidence type="ECO:0000313" key="14">
    <source>
        <dbReference type="EMBL" id="KUG24409.1"/>
    </source>
</evidence>
<feature type="transmembrane region" description="Helical" evidence="13">
    <location>
        <begin position="85"/>
        <end position="103"/>
    </location>
</feature>
<gene>
    <name evidence="14" type="ORF">ASZ90_005786</name>
</gene>
<reference evidence="14" key="1">
    <citation type="journal article" date="2015" name="Proc. Natl. Acad. Sci. U.S.A.">
        <title>Networks of energetic and metabolic interactions define dynamics in microbial communities.</title>
        <authorList>
            <person name="Embree M."/>
            <person name="Liu J.K."/>
            <person name="Al-Bassam M.M."/>
            <person name="Zengler K."/>
        </authorList>
    </citation>
    <scope>NUCLEOTIDE SEQUENCE</scope>
</reference>
<evidence type="ECO:0000256" key="2">
    <source>
        <dbReference type="ARBA" id="ARBA00010185"/>
    </source>
</evidence>
<dbReference type="EMBL" id="LNQE01000849">
    <property type="protein sequence ID" value="KUG24409.1"/>
    <property type="molecule type" value="Genomic_DNA"/>
</dbReference>
<feature type="transmembrane region" description="Helical" evidence="13">
    <location>
        <begin position="110"/>
        <end position="130"/>
    </location>
</feature>
<evidence type="ECO:0000256" key="3">
    <source>
        <dbReference type="ARBA" id="ARBA00022475"/>
    </source>
</evidence>
<dbReference type="Pfam" id="PF01148">
    <property type="entry name" value="CTP_transf_1"/>
    <property type="match status" value="1"/>
</dbReference>
<comment type="caution">
    <text evidence="14">The sequence shown here is derived from an EMBL/GenBank/DDBJ whole genome shotgun (WGS) entry which is preliminary data.</text>
</comment>
<dbReference type="GO" id="GO:0016024">
    <property type="term" value="P:CDP-diacylglycerol biosynthetic process"/>
    <property type="evidence" value="ECO:0007669"/>
    <property type="project" value="TreeGrafter"/>
</dbReference>
<organism evidence="14">
    <name type="scientific">hydrocarbon metagenome</name>
    <dbReference type="NCBI Taxonomy" id="938273"/>
    <lineage>
        <taxon>unclassified sequences</taxon>
        <taxon>metagenomes</taxon>
        <taxon>ecological metagenomes</taxon>
    </lineage>
</organism>
<dbReference type="PROSITE" id="PS01315">
    <property type="entry name" value="CDS"/>
    <property type="match status" value="1"/>
</dbReference>
<keyword evidence="3" id="KW-1003">Cell membrane</keyword>
<evidence type="ECO:0000256" key="10">
    <source>
        <dbReference type="ARBA" id="ARBA00023136"/>
    </source>
</evidence>
<dbReference type="GO" id="GO:0004605">
    <property type="term" value="F:phosphatidate cytidylyltransferase activity"/>
    <property type="evidence" value="ECO:0007669"/>
    <property type="project" value="UniProtKB-EC"/>
</dbReference>
<feature type="transmembrane region" description="Helical" evidence="13">
    <location>
        <begin position="142"/>
        <end position="161"/>
    </location>
</feature>
<keyword evidence="9" id="KW-0443">Lipid metabolism</keyword>
<sequence>MAKTANSLLKRWVTGLVLAPFLVLIIVFGSEEIFTALVTFFIIAGVWEYNHMVFGKGFVKEKTEGLILALVIPLVVLFGNSQHLLAVLALSVVIVFIIFVLSIKESKFDVLSVFKVIFGMLYIPFLMSYFISLRIMDKGIEWIFFVLFLAFIGDIFALYAGKYFGKHKLVPFVSPGKTVEGLAGLVLGSTSACLIFSYYFLPEIPLTQVAILAVTGSIIGQLGDICESAIKRNYGVKDAGSILPGHGGILDRLDCLIFIAPYVYYYRVFIIG</sequence>
<keyword evidence="7 14" id="KW-0548">Nucleotidyltransferase</keyword>